<dbReference type="InterPro" id="IPR029068">
    <property type="entry name" value="Glyas_Bleomycin-R_OHBP_Dase"/>
</dbReference>
<dbReference type="InterPro" id="IPR037523">
    <property type="entry name" value="VOC_core"/>
</dbReference>
<dbReference type="PANTHER" id="PTHR36503">
    <property type="entry name" value="BLR2520 PROTEIN"/>
    <property type="match status" value="1"/>
</dbReference>
<dbReference type="AlphaFoldDB" id="A0A919MBF7"/>
<dbReference type="RefSeq" id="WP_203816268.1">
    <property type="nucleotide sequence ID" value="NZ_BAAABP010000007.1"/>
</dbReference>
<protein>
    <submittedName>
        <fullName evidence="2">Glyoxalase</fullName>
    </submittedName>
</protein>
<name>A0A919MBF7_9ACTN</name>
<proteinExistence type="predicted"/>
<dbReference type="SUPFAM" id="SSF54593">
    <property type="entry name" value="Glyoxalase/Bleomycin resistance protein/Dihydroxybiphenyl dioxygenase"/>
    <property type="match status" value="1"/>
</dbReference>
<dbReference type="Gene3D" id="3.10.180.10">
    <property type="entry name" value="2,3-Dihydroxybiphenyl 1,2-Dioxygenase, domain 1"/>
    <property type="match status" value="1"/>
</dbReference>
<dbReference type="Pfam" id="PF00903">
    <property type="entry name" value="Glyoxalase"/>
    <property type="match status" value="1"/>
</dbReference>
<reference evidence="2" key="1">
    <citation type="submission" date="2021-01" db="EMBL/GenBank/DDBJ databases">
        <title>Whole genome shotgun sequence of Actinoplanes ferrugineus NBRC 15555.</title>
        <authorList>
            <person name="Komaki H."/>
            <person name="Tamura T."/>
        </authorList>
    </citation>
    <scope>NUCLEOTIDE SEQUENCE</scope>
    <source>
        <strain evidence="2">NBRC 15555</strain>
    </source>
</reference>
<evidence type="ECO:0000313" key="3">
    <source>
        <dbReference type="Proteomes" id="UP000598174"/>
    </source>
</evidence>
<keyword evidence="3" id="KW-1185">Reference proteome</keyword>
<comment type="caution">
    <text evidence="2">The sequence shown here is derived from an EMBL/GenBank/DDBJ whole genome shotgun (WGS) entry which is preliminary data.</text>
</comment>
<dbReference type="InterPro" id="IPR004360">
    <property type="entry name" value="Glyas_Fos-R_dOase_dom"/>
</dbReference>
<accession>A0A919MBF7</accession>
<dbReference type="Proteomes" id="UP000598174">
    <property type="component" value="Unassembled WGS sequence"/>
</dbReference>
<dbReference type="EMBL" id="BOMM01000011">
    <property type="protein sequence ID" value="GIE09663.1"/>
    <property type="molecule type" value="Genomic_DNA"/>
</dbReference>
<gene>
    <name evidence="2" type="ORF">Afe05nite_15030</name>
</gene>
<sequence length="131" mass="14276">MAPIINGIGLAVADMATSLNFYSRLGLDIPAGQENEPHAEVELPGGIRLMWDTEAMISSFDPGFTPGEKKSGSSLAFLCADPAEVDALHADLVAAGYHSHREPWDAEWGQRYAVIHDPDGYTVDLFAWFKK</sequence>
<organism evidence="2 3">
    <name type="scientific">Paractinoplanes ferrugineus</name>
    <dbReference type="NCBI Taxonomy" id="113564"/>
    <lineage>
        <taxon>Bacteria</taxon>
        <taxon>Bacillati</taxon>
        <taxon>Actinomycetota</taxon>
        <taxon>Actinomycetes</taxon>
        <taxon>Micromonosporales</taxon>
        <taxon>Micromonosporaceae</taxon>
        <taxon>Paractinoplanes</taxon>
    </lineage>
</organism>
<feature type="domain" description="VOC" evidence="1">
    <location>
        <begin position="4"/>
        <end position="128"/>
    </location>
</feature>
<evidence type="ECO:0000259" key="1">
    <source>
        <dbReference type="PROSITE" id="PS51819"/>
    </source>
</evidence>
<dbReference type="PROSITE" id="PS51819">
    <property type="entry name" value="VOC"/>
    <property type="match status" value="1"/>
</dbReference>
<evidence type="ECO:0000313" key="2">
    <source>
        <dbReference type="EMBL" id="GIE09663.1"/>
    </source>
</evidence>
<dbReference type="PANTHER" id="PTHR36503:SF3">
    <property type="entry name" value="BLR0126 PROTEIN"/>
    <property type="match status" value="1"/>
</dbReference>